<evidence type="ECO:0000313" key="1">
    <source>
        <dbReference type="EMBL" id="RFU78490.1"/>
    </source>
</evidence>
<dbReference type="EMBL" id="PXOA01000209">
    <property type="protein sequence ID" value="RFU78490.1"/>
    <property type="molecule type" value="Genomic_DNA"/>
</dbReference>
<gene>
    <name evidence="1" type="ORF">TARUN_3737</name>
</gene>
<evidence type="ECO:0000313" key="2">
    <source>
        <dbReference type="Proteomes" id="UP000266272"/>
    </source>
</evidence>
<organism evidence="1 2">
    <name type="scientific">Trichoderma arundinaceum</name>
    <dbReference type="NCBI Taxonomy" id="490622"/>
    <lineage>
        <taxon>Eukaryota</taxon>
        <taxon>Fungi</taxon>
        <taxon>Dikarya</taxon>
        <taxon>Ascomycota</taxon>
        <taxon>Pezizomycotina</taxon>
        <taxon>Sordariomycetes</taxon>
        <taxon>Hypocreomycetidae</taxon>
        <taxon>Hypocreales</taxon>
        <taxon>Hypocreaceae</taxon>
        <taxon>Trichoderma</taxon>
    </lineage>
</organism>
<sequence>MTSTSAFPQHLLDWLHINYSDAQVPPPTRIPPSPVTKRDTGGLDLAAQLQCRDWSLTQQLSRSQVQPIREEEMKLPTPIQLQLRLHLCGKLLDVCLSRAIRPSLPFAASS</sequence>
<accession>A0A395NQW8</accession>
<proteinExistence type="predicted"/>
<protein>
    <submittedName>
        <fullName evidence="1">Uncharacterized protein</fullName>
    </submittedName>
</protein>
<name>A0A395NQW8_TRIAR</name>
<dbReference type="Proteomes" id="UP000266272">
    <property type="component" value="Unassembled WGS sequence"/>
</dbReference>
<keyword evidence="2" id="KW-1185">Reference proteome</keyword>
<reference evidence="1 2" key="1">
    <citation type="journal article" date="2018" name="PLoS Pathog.">
        <title>Evolution of structural diversity of trichothecenes, a family of toxins produced by plant pathogenic and entomopathogenic fungi.</title>
        <authorList>
            <person name="Proctor R.H."/>
            <person name="McCormick S.P."/>
            <person name="Kim H.S."/>
            <person name="Cardoza R.E."/>
            <person name="Stanley A.M."/>
            <person name="Lindo L."/>
            <person name="Kelly A."/>
            <person name="Brown D.W."/>
            <person name="Lee T."/>
            <person name="Vaughan M.M."/>
            <person name="Alexander N.J."/>
            <person name="Busman M."/>
            <person name="Gutierrez S."/>
        </authorList>
    </citation>
    <scope>NUCLEOTIDE SEQUENCE [LARGE SCALE GENOMIC DNA]</scope>
    <source>
        <strain evidence="1 2">IBT 40837</strain>
    </source>
</reference>
<comment type="caution">
    <text evidence="1">The sequence shown here is derived from an EMBL/GenBank/DDBJ whole genome shotgun (WGS) entry which is preliminary data.</text>
</comment>
<dbReference type="AlphaFoldDB" id="A0A395NQW8"/>